<dbReference type="InterPro" id="IPR000341">
    <property type="entry name" value="PI3K_Ras-bd_dom"/>
</dbReference>
<feature type="region of interest" description="Disordered" evidence="1">
    <location>
        <begin position="48"/>
        <end position="121"/>
    </location>
</feature>
<dbReference type="Pfam" id="PF00794">
    <property type="entry name" value="PI3K_rbd"/>
    <property type="match status" value="1"/>
</dbReference>
<dbReference type="GeneTree" id="ENSGT01120000278029"/>
<name>A0A3Q3DIX0_HIPCM</name>
<feature type="domain" description="PI3K-RBD" evidence="2">
    <location>
        <begin position="207"/>
        <end position="293"/>
    </location>
</feature>
<dbReference type="Proteomes" id="UP000264820">
    <property type="component" value="Unplaced"/>
</dbReference>
<proteinExistence type="predicted"/>
<organism evidence="3 4">
    <name type="scientific">Hippocampus comes</name>
    <name type="common">Tiger tail seahorse</name>
    <dbReference type="NCBI Taxonomy" id="109280"/>
    <lineage>
        <taxon>Eukaryota</taxon>
        <taxon>Metazoa</taxon>
        <taxon>Chordata</taxon>
        <taxon>Craniata</taxon>
        <taxon>Vertebrata</taxon>
        <taxon>Euteleostomi</taxon>
        <taxon>Actinopterygii</taxon>
        <taxon>Neopterygii</taxon>
        <taxon>Teleostei</taxon>
        <taxon>Neoteleostei</taxon>
        <taxon>Acanthomorphata</taxon>
        <taxon>Syngnathiaria</taxon>
        <taxon>Syngnathiformes</taxon>
        <taxon>Syngnathoidei</taxon>
        <taxon>Syngnathidae</taxon>
        <taxon>Hippocampus</taxon>
    </lineage>
</organism>
<evidence type="ECO:0000256" key="1">
    <source>
        <dbReference type="SAM" id="MobiDB-lite"/>
    </source>
</evidence>
<accession>A0A3Q3DIX0</accession>
<dbReference type="Ensembl" id="ENSHCOT00000020719.1">
    <property type="protein sequence ID" value="ENSHCOP00000013400.1"/>
    <property type="gene ID" value="ENSHCOG00000016540.1"/>
</dbReference>
<dbReference type="AlphaFoldDB" id="A0A3Q3DIX0"/>
<evidence type="ECO:0000313" key="3">
    <source>
        <dbReference type="Ensembl" id="ENSHCOP00000013400.1"/>
    </source>
</evidence>
<dbReference type="Gene3D" id="3.10.20.770">
    <property type="match status" value="1"/>
</dbReference>
<feature type="compositionally biased region" description="Pro residues" evidence="1">
    <location>
        <begin position="1"/>
        <end position="15"/>
    </location>
</feature>
<reference evidence="3" key="1">
    <citation type="submission" date="2025-08" db="UniProtKB">
        <authorList>
            <consortium name="Ensembl"/>
        </authorList>
    </citation>
    <scope>IDENTIFICATION</scope>
</reference>
<evidence type="ECO:0000259" key="2">
    <source>
        <dbReference type="PROSITE" id="PS51546"/>
    </source>
</evidence>
<dbReference type="PROSITE" id="PS51546">
    <property type="entry name" value="PI3K_RBD"/>
    <property type="match status" value="1"/>
</dbReference>
<feature type="compositionally biased region" description="Low complexity" evidence="1">
    <location>
        <begin position="70"/>
        <end position="88"/>
    </location>
</feature>
<keyword evidence="4" id="KW-1185">Reference proteome</keyword>
<dbReference type="SUPFAM" id="SSF54236">
    <property type="entry name" value="Ubiquitin-like"/>
    <property type="match status" value="1"/>
</dbReference>
<dbReference type="STRING" id="109280.ENSHCOP00000013400"/>
<dbReference type="InterPro" id="IPR029071">
    <property type="entry name" value="Ubiquitin-like_domsf"/>
</dbReference>
<protein>
    <recommendedName>
        <fullName evidence="2">PI3K-RBD domain-containing protein</fullName>
    </recommendedName>
</protein>
<reference evidence="3" key="2">
    <citation type="submission" date="2025-09" db="UniProtKB">
        <authorList>
            <consortium name="Ensembl"/>
        </authorList>
    </citation>
    <scope>IDENTIFICATION</scope>
</reference>
<sequence length="411" mass="45838">MDPAGPQPGPPPIPAPRLLHRQNAKRDFSASGTETEFSSHVYEEINVNAESYQVPRVIPPPLPKSRPESQAQGRGRPQGAQQEGYVALRPRRAAPPVPSAKAPSGQDYISPPVPPRKHAPLGHNRTRFSCDLTVPVHKLVRSNTQIDDLDKWLIKLTDAPEGSTTVMAAFCQATSRLLSRYKHTQVAHNTGAVCARVSRVHPALLQQVELTVNVAIENKSHQLPIPTTVNRTVQSFIDEIFQLFEFARKSSGHYVLKLCNSEEYLHNDELLGVHEVVQTHCKFNMDLPLRLLHSSSLRHSLARDEGDDKPSGHVYELVRPVCVFNACKLSLQNVLLSYSREEAMLMRNKSGMNVNVMVTHVRTITDLLCGLSGEELEDAIGRLNRVNPIPLVRGHVHVTQPHFFLNHNLLD</sequence>
<feature type="region of interest" description="Disordered" evidence="1">
    <location>
        <begin position="1"/>
        <end position="36"/>
    </location>
</feature>
<evidence type="ECO:0000313" key="4">
    <source>
        <dbReference type="Proteomes" id="UP000264820"/>
    </source>
</evidence>